<keyword evidence="1" id="KW-0175">Coiled coil</keyword>
<evidence type="ECO:0000256" key="3">
    <source>
        <dbReference type="SAM" id="Phobius"/>
    </source>
</evidence>
<gene>
    <name evidence="6" type="ORF">SAMN05421677_12163</name>
</gene>
<evidence type="ECO:0000313" key="6">
    <source>
        <dbReference type="EMBL" id="SDP53689.1"/>
    </source>
</evidence>
<reference evidence="7" key="1">
    <citation type="submission" date="2016-10" db="EMBL/GenBank/DDBJ databases">
        <authorList>
            <person name="Varghese N."/>
            <person name="Submissions S."/>
        </authorList>
    </citation>
    <scope>NUCLEOTIDE SEQUENCE [LARGE SCALE GENOMIC DNA]</scope>
    <source>
        <strain evidence="7">CGMCC 1.3703</strain>
    </source>
</reference>
<feature type="region of interest" description="Disordered" evidence="2">
    <location>
        <begin position="28"/>
        <end position="74"/>
    </location>
</feature>
<dbReference type="InterPro" id="IPR025645">
    <property type="entry name" value="DUF4349"/>
</dbReference>
<organism evidence="6 7">
    <name type="scientific">Halobacillus aidingensis</name>
    <dbReference type="NCBI Taxonomy" id="240303"/>
    <lineage>
        <taxon>Bacteria</taxon>
        <taxon>Bacillati</taxon>
        <taxon>Bacillota</taxon>
        <taxon>Bacilli</taxon>
        <taxon>Bacillales</taxon>
        <taxon>Bacillaceae</taxon>
        <taxon>Halobacillus</taxon>
    </lineage>
</organism>
<evidence type="ECO:0000256" key="4">
    <source>
        <dbReference type="SAM" id="SignalP"/>
    </source>
</evidence>
<proteinExistence type="predicted"/>
<evidence type="ECO:0000256" key="2">
    <source>
        <dbReference type="SAM" id="MobiDB-lite"/>
    </source>
</evidence>
<feature type="signal peptide" evidence="4">
    <location>
        <begin position="1"/>
        <end position="19"/>
    </location>
</feature>
<feature type="coiled-coil region" evidence="1">
    <location>
        <begin position="194"/>
        <end position="221"/>
    </location>
</feature>
<keyword evidence="7" id="KW-1185">Reference proteome</keyword>
<dbReference type="Proteomes" id="UP000198860">
    <property type="component" value="Unassembled WGS sequence"/>
</dbReference>
<evidence type="ECO:0000259" key="5">
    <source>
        <dbReference type="Pfam" id="PF14257"/>
    </source>
</evidence>
<keyword evidence="3" id="KW-0812">Transmembrane</keyword>
<keyword evidence="3" id="KW-0472">Membrane</keyword>
<sequence length="305" mass="34826">MYRKRITILLIFTLIMLLAACSGEDSSEEITSEESTSESNVDSANDSMNTETEDASKSGLSEATENETEQTQAQQERMMIYEAHIDLETKDFDKFQQNLQSQMSEHEAYMVETNVQRTERGNRQGHIRIRVPQSNFQSLLSGFETISDQIKSRNINSRDVTKNYVDLESRLKAKEEIEARLLSFLEEASATEDLVKISQDLERVQSDIESLKGEMNYLENQSDFSTITISFTETKVLVGGVDQQDLNTWDRTKQAFFNSINGIANVASWLFVAAVGYSPVLVPVLIVIALWMWRRKKKKNRSDDE</sequence>
<dbReference type="EMBL" id="FNIZ01000021">
    <property type="protein sequence ID" value="SDP53689.1"/>
    <property type="molecule type" value="Genomic_DNA"/>
</dbReference>
<accession>A0A1H0TI66</accession>
<dbReference type="PROSITE" id="PS51257">
    <property type="entry name" value="PROKAR_LIPOPROTEIN"/>
    <property type="match status" value="1"/>
</dbReference>
<dbReference type="OrthoDB" id="5381491at2"/>
<keyword evidence="4" id="KW-0732">Signal</keyword>
<feature type="chain" id="PRO_5039015561" description="DUF4349 domain-containing protein" evidence="4">
    <location>
        <begin position="20"/>
        <end position="305"/>
    </location>
</feature>
<dbReference type="Pfam" id="PF14257">
    <property type="entry name" value="DUF4349"/>
    <property type="match status" value="1"/>
</dbReference>
<evidence type="ECO:0000313" key="7">
    <source>
        <dbReference type="Proteomes" id="UP000198860"/>
    </source>
</evidence>
<feature type="transmembrane region" description="Helical" evidence="3">
    <location>
        <begin position="269"/>
        <end position="293"/>
    </location>
</feature>
<keyword evidence="3" id="KW-1133">Transmembrane helix</keyword>
<evidence type="ECO:0000256" key="1">
    <source>
        <dbReference type="SAM" id="Coils"/>
    </source>
</evidence>
<feature type="compositionally biased region" description="Polar residues" evidence="2">
    <location>
        <begin position="40"/>
        <end position="50"/>
    </location>
</feature>
<protein>
    <recommendedName>
        <fullName evidence="5">DUF4349 domain-containing protein</fullName>
    </recommendedName>
</protein>
<dbReference type="AlphaFoldDB" id="A0A1H0TI66"/>
<feature type="domain" description="DUF4349" evidence="5">
    <location>
        <begin position="77"/>
        <end position="291"/>
    </location>
</feature>
<name>A0A1H0TI66_HALAD</name>
<dbReference type="STRING" id="240303.SAMN05421677_12163"/>
<dbReference type="RefSeq" id="WP_089654257.1">
    <property type="nucleotide sequence ID" value="NZ_FNIZ01000021.1"/>
</dbReference>